<dbReference type="PANTHER" id="PTHR43072:SF23">
    <property type="entry name" value="UPF0039 PROTEIN C11D3.02C"/>
    <property type="match status" value="1"/>
</dbReference>
<dbReference type="OrthoDB" id="5459937at2"/>
<dbReference type="InterPro" id="IPR000182">
    <property type="entry name" value="GNAT_dom"/>
</dbReference>
<evidence type="ECO:0000313" key="5">
    <source>
        <dbReference type="Proteomes" id="UP000266258"/>
    </source>
</evidence>
<dbReference type="InterPro" id="IPR016181">
    <property type="entry name" value="Acyl_CoA_acyltransferase"/>
</dbReference>
<name>A0A3A1Y8G2_9GAMM</name>
<evidence type="ECO:0000259" key="3">
    <source>
        <dbReference type="PROSITE" id="PS51186"/>
    </source>
</evidence>
<keyword evidence="5" id="KW-1185">Reference proteome</keyword>
<dbReference type="RefSeq" id="WP_119496402.1">
    <property type="nucleotide sequence ID" value="NZ_NRJH01000008.1"/>
</dbReference>
<keyword evidence="1" id="KW-0808">Transferase</keyword>
<organism evidence="4 5">
    <name type="scientific">Psittacicella melopsittaci</name>
    <dbReference type="NCBI Taxonomy" id="2028576"/>
    <lineage>
        <taxon>Bacteria</taxon>
        <taxon>Pseudomonadati</taxon>
        <taxon>Pseudomonadota</taxon>
        <taxon>Gammaproteobacteria</taxon>
        <taxon>Pasteurellales</taxon>
        <taxon>Psittacicellaceae</taxon>
        <taxon>Psittacicella</taxon>
    </lineage>
</organism>
<comment type="caution">
    <text evidence="4">The sequence shown here is derived from an EMBL/GenBank/DDBJ whole genome shotgun (WGS) entry which is preliminary data.</text>
</comment>
<evidence type="ECO:0000256" key="1">
    <source>
        <dbReference type="ARBA" id="ARBA00022679"/>
    </source>
</evidence>
<dbReference type="CDD" id="cd04301">
    <property type="entry name" value="NAT_SF"/>
    <property type="match status" value="1"/>
</dbReference>
<evidence type="ECO:0000313" key="4">
    <source>
        <dbReference type="EMBL" id="RIY33831.1"/>
    </source>
</evidence>
<dbReference type="PANTHER" id="PTHR43072">
    <property type="entry name" value="N-ACETYLTRANSFERASE"/>
    <property type="match status" value="1"/>
</dbReference>
<proteinExistence type="predicted"/>
<accession>A0A3A1Y8G2</accession>
<dbReference type="Pfam" id="PF00583">
    <property type="entry name" value="Acetyltransf_1"/>
    <property type="match status" value="1"/>
</dbReference>
<dbReference type="EMBL" id="NRJH01000008">
    <property type="protein sequence ID" value="RIY33831.1"/>
    <property type="molecule type" value="Genomic_DNA"/>
</dbReference>
<evidence type="ECO:0000256" key="2">
    <source>
        <dbReference type="ARBA" id="ARBA00023315"/>
    </source>
</evidence>
<dbReference type="Proteomes" id="UP000266258">
    <property type="component" value="Unassembled WGS sequence"/>
</dbReference>
<sequence>MTPEFVLAQPEHLETIVDIYNQSIPPRNITADLTPVTVSQRKAWFEAHWQNPRYPLWVIVQEEQILGWFSVSAFYGRIAYQATAEISIYLDHLAQGKGLGKRIIRFVQEKMPELGINTLLAFIFKGNAPSLHLFAKEGFVHWGELPNVANMETHLESLVILGYQIPQE</sequence>
<keyword evidence="2" id="KW-0012">Acyltransferase</keyword>
<dbReference type="SUPFAM" id="SSF55729">
    <property type="entry name" value="Acyl-CoA N-acyltransferases (Nat)"/>
    <property type="match status" value="1"/>
</dbReference>
<protein>
    <recommendedName>
        <fullName evidence="3">N-acetyltransferase domain-containing protein</fullName>
    </recommendedName>
</protein>
<dbReference type="AlphaFoldDB" id="A0A3A1Y8G2"/>
<reference evidence="4 5" key="1">
    <citation type="submission" date="2017-08" db="EMBL/GenBank/DDBJ databases">
        <title>Reclassification of Bisgaard taxon 37 and 44.</title>
        <authorList>
            <person name="Christensen H."/>
        </authorList>
    </citation>
    <scope>NUCLEOTIDE SEQUENCE [LARGE SCALE GENOMIC DNA]</scope>
    <source>
        <strain evidence="4 5">B96_4</strain>
    </source>
</reference>
<dbReference type="GO" id="GO:0016747">
    <property type="term" value="F:acyltransferase activity, transferring groups other than amino-acyl groups"/>
    <property type="evidence" value="ECO:0007669"/>
    <property type="project" value="InterPro"/>
</dbReference>
<feature type="domain" description="N-acetyltransferase" evidence="3">
    <location>
        <begin position="3"/>
        <end position="156"/>
    </location>
</feature>
<dbReference type="PROSITE" id="PS51186">
    <property type="entry name" value="GNAT"/>
    <property type="match status" value="1"/>
</dbReference>
<gene>
    <name evidence="4" type="ORF">CJP74_00915</name>
</gene>
<dbReference type="Gene3D" id="3.40.630.30">
    <property type="match status" value="1"/>
</dbReference>